<reference evidence="2" key="2">
    <citation type="submission" date="2022-01" db="EMBL/GenBank/DDBJ databases">
        <authorList>
            <person name="Yamashiro T."/>
            <person name="Shiraishi A."/>
            <person name="Satake H."/>
            <person name="Nakayama K."/>
        </authorList>
    </citation>
    <scope>NUCLEOTIDE SEQUENCE</scope>
</reference>
<name>A0ABQ4WKL4_9ASTR</name>
<evidence type="ECO:0000256" key="1">
    <source>
        <dbReference type="SAM" id="Coils"/>
    </source>
</evidence>
<protein>
    <submittedName>
        <fullName evidence="2">Uncharacterized protein</fullName>
    </submittedName>
</protein>
<accession>A0ABQ4WKL4</accession>
<organism evidence="2 3">
    <name type="scientific">Tanacetum coccineum</name>
    <dbReference type="NCBI Taxonomy" id="301880"/>
    <lineage>
        <taxon>Eukaryota</taxon>
        <taxon>Viridiplantae</taxon>
        <taxon>Streptophyta</taxon>
        <taxon>Embryophyta</taxon>
        <taxon>Tracheophyta</taxon>
        <taxon>Spermatophyta</taxon>
        <taxon>Magnoliopsida</taxon>
        <taxon>eudicotyledons</taxon>
        <taxon>Gunneridae</taxon>
        <taxon>Pentapetalae</taxon>
        <taxon>asterids</taxon>
        <taxon>campanulids</taxon>
        <taxon>Asterales</taxon>
        <taxon>Asteraceae</taxon>
        <taxon>Asteroideae</taxon>
        <taxon>Anthemideae</taxon>
        <taxon>Anthemidinae</taxon>
        <taxon>Tanacetum</taxon>
    </lineage>
</organism>
<evidence type="ECO:0000313" key="3">
    <source>
        <dbReference type="Proteomes" id="UP001151760"/>
    </source>
</evidence>
<dbReference type="Proteomes" id="UP001151760">
    <property type="component" value="Unassembled WGS sequence"/>
</dbReference>
<evidence type="ECO:0000313" key="2">
    <source>
        <dbReference type="EMBL" id="GJS53414.1"/>
    </source>
</evidence>
<keyword evidence="1" id="KW-0175">Coiled coil</keyword>
<gene>
    <name evidence="2" type="ORF">Tco_0626776</name>
</gene>
<reference evidence="2" key="1">
    <citation type="journal article" date="2022" name="Int. J. Mol. Sci.">
        <title>Draft Genome of Tanacetum Coccineum: Genomic Comparison of Closely Related Tanacetum-Family Plants.</title>
        <authorList>
            <person name="Yamashiro T."/>
            <person name="Shiraishi A."/>
            <person name="Nakayama K."/>
            <person name="Satake H."/>
        </authorList>
    </citation>
    <scope>NUCLEOTIDE SEQUENCE</scope>
</reference>
<keyword evidence="3" id="KW-1185">Reference proteome</keyword>
<comment type="caution">
    <text evidence="2">The sequence shown here is derived from an EMBL/GenBank/DDBJ whole genome shotgun (WGS) entry which is preliminary data.</text>
</comment>
<proteinExistence type="predicted"/>
<dbReference type="EMBL" id="BQNB010008723">
    <property type="protein sequence ID" value="GJS53414.1"/>
    <property type="molecule type" value="Genomic_DNA"/>
</dbReference>
<sequence length="171" mass="19503">MVSYKGDLYKLLLVQVMDVPAVSVSVDSSEESFRDTIEIGVDVTHPVPVTSAVFPAATMVIRLAQHGEAIQGIQEYLLEMPTQEELRTLRDRADIAEAERATLRAMIRTMGAVETSLHNRIRDERQTRIEIERQLALVQEELTQSRISHAQERENFKKLEDFMTSQFGYHS</sequence>
<feature type="coiled-coil region" evidence="1">
    <location>
        <begin position="86"/>
        <end position="141"/>
    </location>
</feature>